<feature type="non-terminal residue" evidence="1">
    <location>
        <position position="155"/>
    </location>
</feature>
<protein>
    <submittedName>
        <fullName evidence="1">Uncharacterized protein</fullName>
    </submittedName>
</protein>
<evidence type="ECO:0000313" key="2">
    <source>
        <dbReference type="Proteomes" id="UP001432322"/>
    </source>
</evidence>
<keyword evidence="2" id="KW-1185">Reference proteome</keyword>
<name>A0AAV5WC71_9BILA</name>
<proteinExistence type="predicted"/>
<feature type="non-terminal residue" evidence="1">
    <location>
        <position position="1"/>
    </location>
</feature>
<dbReference type="EMBL" id="BTSY01000005">
    <property type="protein sequence ID" value="GMT29452.1"/>
    <property type="molecule type" value="Genomic_DNA"/>
</dbReference>
<gene>
    <name evidence="1" type="ORF">PFISCL1PPCAC_20749</name>
</gene>
<evidence type="ECO:0000313" key="1">
    <source>
        <dbReference type="EMBL" id="GMT29452.1"/>
    </source>
</evidence>
<comment type="caution">
    <text evidence="1">The sequence shown here is derived from an EMBL/GenBank/DDBJ whole genome shotgun (WGS) entry which is preliminary data.</text>
</comment>
<accession>A0AAV5WC71</accession>
<organism evidence="1 2">
    <name type="scientific">Pristionchus fissidentatus</name>
    <dbReference type="NCBI Taxonomy" id="1538716"/>
    <lineage>
        <taxon>Eukaryota</taxon>
        <taxon>Metazoa</taxon>
        <taxon>Ecdysozoa</taxon>
        <taxon>Nematoda</taxon>
        <taxon>Chromadorea</taxon>
        <taxon>Rhabditida</taxon>
        <taxon>Rhabditina</taxon>
        <taxon>Diplogasteromorpha</taxon>
        <taxon>Diplogasteroidea</taxon>
        <taxon>Neodiplogasteridae</taxon>
        <taxon>Pristionchus</taxon>
    </lineage>
</organism>
<sequence length="155" mass="18005">HSIPSREWIEFITTNDISLHGKPDFTQTEPKRQQLLKAVEHCTSFVKNELDSVIYLELMYPKMKFMRLLKEHAYQIYKSLTQFDILLKASPQFDLSVRDQLCDSWSEVSECFDRLPNIGELKNYLKSIGAISYRSPMNILLAPLPSTLCCFPITI</sequence>
<dbReference type="Proteomes" id="UP001432322">
    <property type="component" value="Unassembled WGS sequence"/>
</dbReference>
<dbReference type="AlphaFoldDB" id="A0AAV5WC71"/>
<reference evidence="1" key="1">
    <citation type="submission" date="2023-10" db="EMBL/GenBank/DDBJ databases">
        <title>Genome assembly of Pristionchus species.</title>
        <authorList>
            <person name="Yoshida K."/>
            <person name="Sommer R.J."/>
        </authorList>
    </citation>
    <scope>NUCLEOTIDE SEQUENCE</scope>
    <source>
        <strain evidence="1">RS5133</strain>
    </source>
</reference>